<keyword evidence="4" id="KW-1185">Reference proteome</keyword>
<evidence type="ECO:0000256" key="1">
    <source>
        <dbReference type="SAM" id="MobiDB-lite"/>
    </source>
</evidence>
<keyword evidence="2" id="KW-1133">Transmembrane helix</keyword>
<gene>
    <name evidence="3" type="ORF">KK488_13720</name>
</gene>
<accession>A0A9X1IS19</accession>
<protein>
    <submittedName>
        <fullName evidence="3">Uncharacterized protein</fullName>
    </submittedName>
</protein>
<keyword evidence="2" id="KW-0472">Membrane</keyword>
<feature type="transmembrane region" description="Helical" evidence="2">
    <location>
        <begin position="21"/>
        <end position="38"/>
    </location>
</feature>
<evidence type="ECO:0000313" key="4">
    <source>
        <dbReference type="Proteomes" id="UP001138757"/>
    </source>
</evidence>
<keyword evidence="2" id="KW-0812">Transmembrane</keyword>
<dbReference type="RefSeq" id="WP_214624248.1">
    <property type="nucleotide sequence ID" value="NZ_JAHGAW010000008.1"/>
</dbReference>
<feature type="compositionally biased region" description="Basic and acidic residues" evidence="1">
    <location>
        <begin position="94"/>
        <end position="111"/>
    </location>
</feature>
<reference evidence="3" key="1">
    <citation type="submission" date="2021-05" db="EMBL/GenBank/DDBJ databases">
        <title>Genome of Sphingobium sp. strain.</title>
        <authorList>
            <person name="Fan R."/>
        </authorList>
    </citation>
    <scope>NUCLEOTIDE SEQUENCE</scope>
    <source>
        <strain evidence="3">H33</strain>
    </source>
</reference>
<evidence type="ECO:0000313" key="3">
    <source>
        <dbReference type="EMBL" id="MBT2188008.1"/>
    </source>
</evidence>
<organism evidence="3 4">
    <name type="scientific">Sphingobium nicotianae</name>
    <dbReference type="NCBI Taxonomy" id="2782607"/>
    <lineage>
        <taxon>Bacteria</taxon>
        <taxon>Pseudomonadati</taxon>
        <taxon>Pseudomonadota</taxon>
        <taxon>Alphaproteobacteria</taxon>
        <taxon>Sphingomonadales</taxon>
        <taxon>Sphingomonadaceae</taxon>
        <taxon>Sphingobium</taxon>
    </lineage>
</organism>
<sequence>MALRNELRAHREELQRVQIGLVGLAAVLLVVTLANLVIQTARGDGPGSNGAPVEQVASGTAGANGAAEPTEPLADLGVTPTADTAAPSVPDLEPDPRLRKRMDRDPKQSQR</sequence>
<dbReference type="EMBL" id="JAHGAW010000008">
    <property type="protein sequence ID" value="MBT2188008.1"/>
    <property type="molecule type" value="Genomic_DNA"/>
</dbReference>
<dbReference type="Proteomes" id="UP001138757">
    <property type="component" value="Unassembled WGS sequence"/>
</dbReference>
<dbReference type="AlphaFoldDB" id="A0A9X1IS19"/>
<feature type="region of interest" description="Disordered" evidence="1">
    <location>
        <begin position="40"/>
        <end position="111"/>
    </location>
</feature>
<name>A0A9X1IS19_9SPHN</name>
<proteinExistence type="predicted"/>
<comment type="caution">
    <text evidence="3">The sequence shown here is derived from an EMBL/GenBank/DDBJ whole genome shotgun (WGS) entry which is preliminary data.</text>
</comment>
<evidence type="ECO:0000256" key="2">
    <source>
        <dbReference type="SAM" id="Phobius"/>
    </source>
</evidence>